<reference evidence="1 2" key="1">
    <citation type="submission" date="2024-01" db="EMBL/GenBank/DDBJ databases">
        <title>The genomes of 5 underutilized Papilionoideae crops provide insights into root nodulation and disease resistanc.</title>
        <authorList>
            <person name="Yuan L."/>
        </authorList>
    </citation>
    <scope>NUCLEOTIDE SEQUENCE [LARGE SCALE GENOMIC DNA]</scope>
    <source>
        <strain evidence="1">ZHUSHIDOU_FW_LH</strain>
        <tissue evidence="1">Leaf</tissue>
    </source>
</reference>
<comment type="caution">
    <text evidence="1">The sequence shown here is derived from an EMBL/GenBank/DDBJ whole genome shotgun (WGS) entry which is preliminary data.</text>
</comment>
<dbReference type="AlphaFoldDB" id="A0AAN9FIB4"/>
<evidence type="ECO:0000313" key="1">
    <source>
        <dbReference type="EMBL" id="KAK7276957.1"/>
    </source>
</evidence>
<dbReference type="EMBL" id="JAYWIO010000003">
    <property type="protein sequence ID" value="KAK7276957.1"/>
    <property type="molecule type" value="Genomic_DNA"/>
</dbReference>
<evidence type="ECO:0000313" key="2">
    <source>
        <dbReference type="Proteomes" id="UP001372338"/>
    </source>
</evidence>
<gene>
    <name evidence="1" type="ORF">RIF29_18106</name>
</gene>
<keyword evidence="2" id="KW-1185">Reference proteome</keyword>
<organism evidence="1 2">
    <name type="scientific">Crotalaria pallida</name>
    <name type="common">Smooth rattlebox</name>
    <name type="synonym">Crotalaria striata</name>
    <dbReference type="NCBI Taxonomy" id="3830"/>
    <lineage>
        <taxon>Eukaryota</taxon>
        <taxon>Viridiplantae</taxon>
        <taxon>Streptophyta</taxon>
        <taxon>Embryophyta</taxon>
        <taxon>Tracheophyta</taxon>
        <taxon>Spermatophyta</taxon>
        <taxon>Magnoliopsida</taxon>
        <taxon>eudicotyledons</taxon>
        <taxon>Gunneridae</taxon>
        <taxon>Pentapetalae</taxon>
        <taxon>rosids</taxon>
        <taxon>fabids</taxon>
        <taxon>Fabales</taxon>
        <taxon>Fabaceae</taxon>
        <taxon>Papilionoideae</taxon>
        <taxon>50 kb inversion clade</taxon>
        <taxon>genistoids sensu lato</taxon>
        <taxon>core genistoids</taxon>
        <taxon>Crotalarieae</taxon>
        <taxon>Crotalaria</taxon>
    </lineage>
</organism>
<accession>A0AAN9FIB4</accession>
<dbReference type="Proteomes" id="UP001372338">
    <property type="component" value="Unassembled WGS sequence"/>
</dbReference>
<sequence length="127" mass="14412">MEMEGKRLSSSHSESQSRRLLLLTKIKEFTVALVADLSNRRSPLILIPRFTNYCSYPHSNCLCGSDVASGKDLVLTLSNQSHLHRLRHSLLLSSFPTFPFSLFNFNLYYSNKPPPPPLLILILILIL</sequence>
<protein>
    <submittedName>
        <fullName evidence="1">Uncharacterized protein</fullName>
    </submittedName>
</protein>
<proteinExistence type="predicted"/>
<name>A0AAN9FIB4_CROPI</name>